<dbReference type="EMBL" id="OC883670">
    <property type="protein sequence ID" value="CAD7643376.1"/>
    <property type="molecule type" value="Genomic_DNA"/>
</dbReference>
<dbReference type="HAMAP" id="MF_00434">
    <property type="entry name" value="Pterin_4_alpha"/>
    <property type="match status" value="1"/>
</dbReference>
<proteinExistence type="inferred from homology"/>
<evidence type="ECO:0000256" key="5">
    <source>
        <dbReference type="ARBA" id="ARBA00030497"/>
    </source>
</evidence>
<dbReference type="CDD" id="cd00914">
    <property type="entry name" value="PCD_DCoH_subfamily_b"/>
    <property type="match status" value="1"/>
</dbReference>
<reference evidence="6" key="1">
    <citation type="submission" date="2020-11" db="EMBL/GenBank/DDBJ databases">
        <authorList>
            <person name="Tran Van P."/>
        </authorList>
    </citation>
    <scope>NUCLEOTIDE SEQUENCE</scope>
</reference>
<sequence length="106" mass="12388">MSAKRSKLSEEERKTKLEPLLNDNKWSLDESGRDAIKKQFVFKDFNEAFGFMTRVALKADRMDHHPEWFNVYNKVNITLSSHDVNGISERDISLAQFMDQCAQAYK</sequence>
<protein>
    <recommendedName>
        <fullName evidence="3">4a-hydroxytetrahydrobiopterin dehydratase</fullName>
        <ecNumber evidence="3">4.2.1.96</ecNumber>
    </recommendedName>
    <alternativeName>
        <fullName evidence="5">4-alpha-hydroxy-tetrahydropterin dehydratase</fullName>
    </alternativeName>
</protein>
<dbReference type="PANTHER" id="PTHR12599">
    <property type="entry name" value="PTERIN-4-ALPHA-CARBINOLAMINE DEHYDRATASE"/>
    <property type="match status" value="1"/>
</dbReference>
<dbReference type="NCBIfam" id="NF002020">
    <property type="entry name" value="PRK00823.1-5"/>
    <property type="match status" value="1"/>
</dbReference>
<dbReference type="Gene3D" id="3.30.1360.20">
    <property type="entry name" value="Transcriptional coactivator/pterin dehydratase"/>
    <property type="match status" value="1"/>
</dbReference>
<dbReference type="EMBL" id="CAJPIZ010029095">
    <property type="protein sequence ID" value="CAG2119617.1"/>
    <property type="molecule type" value="Genomic_DNA"/>
</dbReference>
<evidence type="ECO:0000313" key="6">
    <source>
        <dbReference type="EMBL" id="CAD7643376.1"/>
    </source>
</evidence>
<evidence type="ECO:0000256" key="3">
    <source>
        <dbReference type="ARBA" id="ARBA00013252"/>
    </source>
</evidence>
<dbReference type="Pfam" id="PF01329">
    <property type="entry name" value="Pterin_4a"/>
    <property type="match status" value="1"/>
</dbReference>
<comment type="similarity">
    <text evidence="2">Belongs to the pterin-4-alpha-carbinolamine dehydratase family.</text>
</comment>
<name>A0A7R9QGI2_9ACAR</name>
<dbReference type="GO" id="GO:0006729">
    <property type="term" value="P:tetrahydrobiopterin biosynthetic process"/>
    <property type="evidence" value="ECO:0007669"/>
    <property type="project" value="InterPro"/>
</dbReference>
<comment type="catalytic activity">
    <reaction evidence="1">
        <text>(4aS,6R)-4a-hydroxy-L-erythro-5,6,7,8-tetrahydrobiopterin = (6R)-L-erythro-6,7-dihydrobiopterin + H2O</text>
        <dbReference type="Rhea" id="RHEA:11920"/>
        <dbReference type="ChEBI" id="CHEBI:15377"/>
        <dbReference type="ChEBI" id="CHEBI:15642"/>
        <dbReference type="ChEBI" id="CHEBI:43120"/>
        <dbReference type="EC" id="4.2.1.96"/>
    </reaction>
</comment>
<dbReference type="InterPro" id="IPR036428">
    <property type="entry name" value="PCD_sf"/>
</dbReference>
<organism evidence="6">
    <name type="scientific">Medioppia subpectinata</name>
    <dbReference type="NCBI Taxonomy" id="1979941"/>
    <lineage>
        <taxon>Eukaryota</taxon>
        <taxon>Metazoa</taxon>
        <taxon>Ecdysozoa</taxon>
        <taxon>Arthropoda</taxon>
        <taxon>Chelicerata</taxon>
        <taxon>Arachnida</taxon>
        <taxon>Acari</taxon>
        <taxon>Acariformes</taxon>
        <taxon>Sarcoptiformes</taxon>
        <taxon>Oribatida</taxon>
        <taxon>Brachypylina</taxon>
        <taxon>Oppioidea</taxon>
        <taxon>Oppiidae</taxon>
        <taxon>Medioppia</taxon>
    </lineage>
</organism>
<dbReference type="Proteomes" id="UP000759131">
    <property type="component" value="Unassembled WGS sequence"/>
</dbReference>
<evidence type="ECO:0000313" key="7">
    <source>
        <dbReference type="Proteomes" id="UP000759131"/>
    </source>
</evidence>
<dbReference type="EC" id="4.2.1.96" evidence="3"/>
<evidence type="ECO:0000256" key="4">
    <source>
        <dbReference type="ARBA" id="ARBA00023239"/>
    </source>
</evidence>
<keyword evidence="7" id="KW-1185">Reference proteome</keyword>
<dbReference type="NCBIfam" id="NF002018">
    <property type="entry name" value="PRK00823.1-3"/>
    <property type="match status" value="1"/>
</dbReference>
<dbReference type="AlphaFoldDB" id="A0A7R9QGI2"/>
<dbReference type="PANTHER" id="PTHR12599:SF0">
    <property type="entry name" value="PTERIN-4-ALPHA-CARBINOLAMINE DEHYDRATASE"/>
    <property type="match status" value="1"/>
</dbReference>
<evidence type="ECO:0000256" key="2">
    <source>
        <dbReference type="ARBA" id="ARBA00006472"/>
    </source>
</evidence>
<gene>
    <name evidence="6" type="ORF">OSB1V03_LOCUS19564</name>
</gene>
<keyword evidence="4" id="KW-0456">Lyase</keyword>
<dbReference type="SUPFAM" id="SSF55248">
    <property type="entry name" value="PCD-like"/>
    <property type="match status" value="1"/>
</dbReference>
<dbReference type="OrthoDB" id="277398at2759"/>
<dbReference type="GO" id="GO:0008124">
    <property type="term" value="F:4-alpha-hydroxytetrahydrobiopterin dehydratase activity"/>
    <property type="evidence" value="ECO:0007669"/>
    <property type="project" value="UniProtKB-EC"/>
</dbReference>
<accession>A0A7R9QGI2</accession>
<dbReference type="InterPro" id="IPR001533">
    <property type="entry name" value="Pterin_deHydtase"/>
</dbReference>
<evidence type="ECO:0000256" key="1">
    <source>
        <dbReference type="ARBA" id="ARBA00001554"/>
    </source>
</evidence>